<dbReference type="OrthoDB" id="5877746at2"/>
<accession>A0A0H4VE05</accession>
<sequence>MSGIICGRCQSQGAVIDYEGKEDGQTVWTILRCTTCNFSWRDSEPAKVIDPEARSTDFAVDAKNLERYPKILQQ</sequence>
<gene>
    <name evidence="1" type="ORF">CP97_14100</name>
</gene>
<proteinExistence type="predicted"/>
<dbReference type="Proteomes" id="UP000059113">
    <property type="component" value="Chromosome"/>
</dbReference>
<dbReference type="Pfam" id="PF26358">
    <property type="entry name" value="EcdD_BsdD_detox"/>
    <property type="match status" value="1"/>
</dbReference>
<protein>
    <recommendedName>
        <fullName evidence="3">Phenolic acid decarboxylase subunit D</fullName>
    </recommendedName>
</protein>
<reference evidence="1 2" key="1">
    <citation type="journal article" date="2015" name="Int. J. Syst. Evol. Microbiol.">
        <title>Erythrobacter atlanticus sp. nov., a bacterium from ocean sediment able to degrade polycyclic aromatic hydrocarbons.</title>
        <authorList>
            <person name="Zhuang L."/>
            <person name="Liu Y."/>
            <person name="Wang L."/>
            <person name="Wang W."/>
            <person name="Shao Z."/>
        </authorList>
    </citation>
    <scope>NUCLEOTIDE SEQUENCE [LARGE SCALE GENOMIC DNA]</scope>
    <source>
        <strain evidence="2">s21-N3</strain>
    </source>
</reference>
<keyword evidence="2" id="KW-1185">Reference proteome</keyword>
<organism evidence="1 2">
    <name type="scientific">Aurantiacibacter atlanticus</name>
    <dbReference type="NCBI Taxonomy" id="1648404"/>
    <lineage>
        <taxon>Bacteria</taxon>
        <taxon>Pseudomonadati</taxon>
        <taxon>Pseudomonadota</taxon>
        <taxon>Alphaproteobacteria</taxon>
        <taxon>Sphingomonadales</taxon>
        <taxon>Erythrobacteraceae</taxon>
        <taxon>Aurantiacibacter</taxon>
    </lineage>
</organism>
<dbReference type="RefSeq" id="WP_048886469.1">
    <property type="nucleotide sequence ID" value="NZ_CP011310.1"/>
</dbReference>
<dbReference type="InterPro" id="IPR047707">
    <property type="entry name" value="VdcD-like"/>
</dbReference>
<evidence type="ECO:0008006" key="3">
    <source>
        <dbReference type="Google" id="ProtNLM"/>
    </source>
</evidence>
<evidence type="ECO:0000313" key="2">
    <source>
        <dbReference type="Proteomes" id="UP000059113"/>
    </source>
</evidence>
<evidence type="ECO:0000313" key="1">
    <source>
        <dbReference type="EMBL" id="AKQ42922.1"/>
    </source>
</evidence>
<dbReference type="EMBL" id="CP011310">
    <property type="protein sequence ID" value="AKQ42922.1"/>
    <property type="molecule type" value="Genomic_DNA"/>
</dbReference>
<dbReference type="AlphaFoldDB" id="A0A0H4VE05"/>
<name>A0A0H4VE05_9SPHN</name>
<dbReference type="STRING" id="1648404.CP97_14100"/>
<dbReference type="NCBIfam" id="NF041205">
    <property type="entry name" value="VdcD"/>
    <property type="match status" value="1"/>
</dbReference>
<dbReference type="PATRIC" id="fig|1648404.4.peg.2935"/>
<reference evidence="2" key="2">
    <citation type="submission" date="2015-04" db="EMBL/GenBank/DDBJ databases">
        <title>The complete genome sequence of Erythrobacter sp. s21-N3.</title>
        <authorList>
            <person name="Zhuang L."/>
            <person name="Liu Y."/>
            <person name="Shao Z."/>
        </authorList>
    </citation>
    <scope>NUCLEOTIDE SEQUENCE [LARGE SCALE GENOMIC DNA]</scope>
    <source>
        <strain evidence="2">s21-N3</strain>
    </source>
</reference>
<dbReference type="KEGG" id="ery:CP97_14100"/>